<evidence type="ECO:0000256" key="2">
    <source>
        <dbReference type="RuleBase" id="RU362097"/>
    </source>
</evidence>
<evidence type="ECO:0000313" key="4">
    <source>
        <dbReference type="EMBL" id="MFK2872584.1"/>
    </source>
</evidence>
<dbReference type="InterPro" id="IPR010131">
    <property type="entry name" value="MdtP/NodT-like"/>
</dbReference>
<keyword evidence="2" id="KW-0472">Membrane</keyword>
<reference evidence="4 5" key="1">
    <citation type="submission" date="2020-10" db="EMBL/GenBank/DDBJ databases">
        <title>Phylogeny of dyella-like bacteria.</title>
        <authorList>
            <person name="Fu J."/>
        </authorList>
    </citation>
    <scope>NUCLEOTIDE SEQUENCE [LARGE SCALE GENOMIC DNA]</scope>
    <source>
        <strain evidence="4 5">DHOB07</strain>
    </source>
</reference>
<comment type="subcellular location">
    <subcellularLocation>
        <location evidence="2">Cell outer membrane</location>
        <topology evidence="2">Lipid-anchor</topology>
    </subcellularLocation>
</comment>
<dbReference type="InterPro" id="IPR003423">
    <property type="entry name" value="OMP_efflux"/>
</dbReference>
<dbReference type="Proteomes" id="UP001620405">
    <property type="component" value="Unassembled WGS sequence"/>
</dbReference>
<keyword evidence="2" id="KW-0449">Lipoprotein</keyword>
<sequence length="504" mass="53982">MNAIHNVASWRISRSTLAVGICLALGACAVGPNYQRPAAPAGQSYAPTPMPQTTASASGPGGNAQQFVREMDIPGQWWTLFHSEPLNALVDDSLKHNPDLAAAQHALKAAWENVYAQRGAYFPEVDAGVNSTRQKIAGTLASPAFSGATFYSLTTAQLSISYTPDLWGSNRRQVESLVAQADVQRFQLEATYLTLTTNLVNAAVGEASLRAQIAATQDMIDSQSKILDTNRRQFSLGDVAESDIASQEATLEQTRATLPPLQKQLAQQRDLLAVLSGRSPDQDVPAHFELDALQLPQDLPMSLPARLVEQRPDVRVADAQLHAACAQVGVAFAARLPNIQITANWGSATDQMHSLFGSGTGFWNLGAAITEPIFDAGTLKHRQRAAEATYRQAAEQYRSTVMSALQNVADSLHAVQSDAEAMAATARAEQAAARSLSIAQKQFALGDISMVALLNAQVTYRQAELALIQARAARYADTVALFQALGGGWWNRKDVVAAPGVPAQ</sequence>
<accession>A0ABW8IT66</accession>
<evidence type="ECO:0000256" key="3">
    <source>
        <dbReference type="SAM" id="MobiDB-lite"/>
    </source>
</evidence>
<keyword evidence="2" id="KW-0564">Palmitate</keyword>
<comment type="similarity">
    <text evidence="1 2">Belongs to the outer membrane factor (OMF) (TC 1.B.17) family.</text>
</comment>
<dbReference type="Gene3D" id="2.20.200.10">
    <property type="entry name" value="Outer membrane efflux proteins (OEP)"/>
    <property type="match status" value="1"/>
</dbReference>
<dbReference type="NCBIfam" id="TIGR01845">
    <property type="entry name" value="outer_NodT"/>
    <property type="match status" value="1"/>
</dbReference>
<gene>
    <name evidence="4" type="ORF">ISP13_03500</name>
</gene>
<dbReference type="EMBL" id="JADIKG010000010">
    <property type="protein sequence ID" value="MFK2872584.1"/>
    <property type="molecule type" value="Genomic_DNA"/>
</dbReference>
<dbReference type="Gene3D" id="1.20.1600.10">
    <property type="entry name" value="Outer membrane efflux proteins (OEP)"/>
    <property type="match status" value="1"/>
</dbReference>
<evidence type="ECO:0000313" key="5">
    <source>
        <dbReference type="Proteomes" id="UP001620405"/>
    </source>
</evidence>
<keyword evidence="2" id="KW-0732">Signal</keyword>
<keyword evidence="2" id="KW-0812">Transmembrane</keyword>
<proteinExistence type="inferred from homology"/>
<comment type="caution">
    <text evidence="4">The sequence shown here is derived from an EMBL/GenBank/DDBJ whole genome shotgun (WGS) entry which is preliminary data.</text>
</comment>
<feature type="region of interest" description="Disordered" evidence="3">
    <location>
        <begin position="40"/>
        <end position="62"/>
    </location>
</feature>
<dbReference type="PANTHER" id="PTHR30203:SF33">
    <property type="entry name" value="BLR4455 PROTEIN"/>
    <property type="match status" value="1"/>
</dbReference>
<feature type="chain" id="PRO_5044963291" evidence="2">
    <location>
        <begin position="30"/>
        <end position="504"/>
    </location>
</feature>
<feature type="signal peptide" evidence="2">
    <location>
        <begin position="1"/>
        <end position="29"/>
    </location>
</feature>
<name>A0ABW8IT66_9GAMM</name>
<keyword evidence="5" id="KW-1185">Reference proteome</keyword>
<organism evidence="4 5">
    <name type="scientific">Dyella lipolytica</name>
    <dbReference type="NCBI Taxonomy" id="1867835"/>
    <lineage>
        <taxon>Bacteria</taxon>
        <taxon>Pseudomonadati</taxon>
        <taxon>Pseudomonadota</taxon>
        <taxon>Gammaproteobacteria</taxon>
        <taxon>Lysobacterales</taxon>
        <taxon>Rhodanobacteraceae</taxon>
        <taxon>Dyella</taxon>
    </lineage>
</organism>
<evidence type="ECO:0000256" key="1">
    <source>
        <dbReference type="ARBA" id="ARBA00007613"/>
    </source>
</evidence>
<dbReference type="RefSeq" id="WP_284400233.1">
    <property type="nucleotide sequence ID" value="NZ_BSNQ01000005.1"/>
</dbReference>
<protein>
    <submittedName>
        <fullName evidence="4">Efflux transporter outer membrane subunit</fullName>
    </submittedName>
</protein>
<dbReference type="PANTHER" id="PTHR30203">
    <property type="entry name" value="OUTER MEMBRANE CATION EFFLUX PROTEIN"/>
    <property type="match status" value="1"/>
</dbReference>
<dbReference type="SUPFAM" id="SSF56954">
    <property type="entry name" value="Outer membrane efflux proteins (OEP)"/>
    <property type="match status" value="1"/>
</dbReference>
<dbReference type="Pfam" id="PF02321">
    <property type="entry name" value="OEP"/>
    <property type="match status" value="2"/>
</dbReference>
<keyword evidence="2" id="KW-1134">Transmembrane beta strand</keyword>